<dbReference type="SUPFAM" id="SSF117281">
    <property type="entry name" value="Kelch motif"/>
    <property type="match status" value="1"/>
</dbReference>
<keyword evidence="4" id="KW-1185">Reference proteome</keyword>
<dbReference type="EMBL" id="CAJVQB010018703">
    <property type="protein sequence ID" value="CAG8788542.1"/>
    <property type="molecule type" value="Genomic_DNA"/>
</dbReference>
<dbReference type="InterPro" id="IPR015915">
    <property type="entry name" value="Kelch-typ_b-propeller"/>
</dbReference>
<dbReference type="Proteomes" id="UP000789901">
    <property type="component" value="Unassembled WGS sequence"/>
</dbReference>
<gene>
    <name evidence="3" type="ORF">GMARGA_LOCUS20848</name>
</gene>
<dbReference type="Gene3D" id="2.120.10.80">
    <property type="entry name" value="Kelch-type beta propeller"/>
    <property type="match status" value="2"/>
</dbReference>
<proteinExistence type="predicted"/>
<dbReference type="Pfam" id="PF24681">
    <property type="entry name" value="Kelch_KLHDC2_KLHL20_DRC7"/>
    <property type="match status" value="1"/>
</dbReference>
<protein>
    <submittedName>
        <fullName evidence="3">4163_t:CDS:1</fullName>
    </submittedName>
</protein>
<dbReference type="PANTHER" id="PTHR46093:SF18">
    <property type="entry name" value="FIBRONECTIN TYPE-III DOMAIN-CONTAINING PROTEIN"/>
    <property type="match status" value="1"/>
</dbReference>
<evidence type="ECO:0000313" key="3">
    <source>
        <dbReference type="EMBL" id="CAG8788542.1"/>
    </source>
</evidence>
<name>A0ABN7VNP7_GIGMA</name>
<accession>A0ABN7VNP7</accession>
<evidence type="ECO:0000256" key="1">
    <source>
        <dbReference type="ARBA" id="ARBA00022441"/>
    </source>
</evidence>
<keyword evidence="2" id="KW-0677">Repeat</keyword>
<dbReference type="PANTHER" id="PTHR46093">
    <property type="entry name" value="ACYL-COA-BINDING DOMAIN-CONTAINING PROTEIN 5"/>
    <property type="match status" value="1"/>
</dbReference>
<evidence type="ECO:0000256" key="2">
    <source>
        <dbReference type="ARBA" id="ARBA00022737"/>
    </source>
</evidence>
<keyword evidence="1" id="KW-0880">Kelch repeat</keyword>
<comment type="caution">
    <text evidence="3">The sequence shown here is derived from an EMBL/GenBank/DDBJ whole genome shotgun (WGS) entry which is preliminary data.</text>
</comment>
<organism evidence="3 4">
    <name type="scientific">Gigaspora margarita</name>
    <dbReference type="NCBI Taxonomy" id="4874"/>
    <lineage>
        <taxon>Eukaryota</taxon>
        <taxon>Fungi</taxon>
        <taxon>Fungi incertae sedis</taxon>
        <taxon>Mucoromycota</taxon>
        <taxon>Glomeromycotina</taxon>
        <taxon>Glomeromycetes</taxon>
        <taxon>Diversisporales</taxon>
        <taxon>Gigasporaceae</taxon>
        <taxon>Gigaspora</taxon>
    </lineage>
</organism>
<evidence type="ECO:0000313" key="4">
    <source>
        <dbReference type="Proteomes" id="UP000789901"/>
    </source>
</evidence>
<reference evidence="3 4" key="1">
    <citation type="submission" date="2021-06" db="EMBL/GenBank/DDBJ databases">
        <authorList>
            <person name="Kallberg Y."/>
            <person name="Tangrot J."/>
            <person name="Rosling A."/>
        </authorList>
    </citation>
    <scope>NUCLEOTIDE SEQUENCE [LARGE SCALE GENOMIC DNA]</scope>
    <source>
        <strain evidence="3 4">120-4 pot B 10/14</strain>
    </source>
</reference>
<sequence length="200" mass="22216">MPTNRSDNSCANFDNGLIAIFSGVFSGVITNDLWIFNTLTLTWSLSHATNAPLPMYAYCAVTLPDGNILYIGGYSHINSILVYTSMNNLPLYNTTSNTWENMSILGPLPPFRADFPAVLSMVFNKSLNVLSIKRIIIFGGRSFGTTFGDLWIVNTTKFWWSYGNISNPIVDLTLAGHTATLVDNYMFVSFGKSFNYPYAI</sequence>